<dbReference type="PROSITE" id="PS51710">
    <property type="entry name" value="G_OBG"/>
    <property type="match status" value="1"/>
</dbReference>
<dbReference type="AlphaFoldDB" id="A0A557SW76"/>
<dbReference type="CDD" id="cd01899">
    <property type="entry name" value="Ygr210"/>
    <property type="match status" value="1"/>
</dbReference>
<keyword evidence="5" id="KW-1185">Reference proteome</keyword>
<dbReference type="PRINTS" id="PR00326">
    <property type="entry name" value="GTP1OBG"/>
</dbReference>
<dbReference type="PANTHER" id="PTHR23305">
    <property type="entry name" value="OBG GTPASE FAMILY"/>
    <property type="match status" value="1"/>
</dbReference>
<dbReference type="GO" id="GO:0005525">
    <property type="term" value="F:GTP binding"/>
    <property type="evidence" value="ECO:0007669"/>
    <property type="project" value="InterPro"/>
</dbReference>
<dbReference type="SUPFAM" id="SSF52540">
    <property type="entry name" value="P-loop containing nucleoside triphosphate hydrolases"/>
    <property type="match status" value="1"/>
</dbReference>
<dbReference type="EMBL" id="VOAH01000005">
    <property type="protein sequence ID" value="TVP40831.1"/>
    <property type="molecule type" value="Genomic_DNA"/>
</dbReference>
<dbReference type="CDD" id="cd01669">
    <property type="entry name" value="TGS_MJ1332_like"/>
    <property type="match status" value="1"/>
</dbReference>
<dbReference type="InterPro" id="IPR031167">
    <property type="entry name" value="G_OBG"/>
</dbReference>
<accession>A0A557SW76</accession>
<dbReference type="SUPFAM" id="SSF81271">
    <property type="entry name" value="TGS-like"/>
    <property type="match status" value="1"/>
</dbReference>
<evidence type="ECO:0000256" key="1">
    <source>
        <dbReference type="ARBA" id="ARBA00007476"/>
    </source>
</evidence>
<evidence type="ECO:0000259" key="3">
    <source>
        <dbReference type="PROSITE" id="PS51710"/>
    </source>
</evidence>
<dbReference type="NCBIfam" id="NF007171">
    <property type="entry name" value="PRK09602.1"/>
    <property type="match status" value="1"/>
</dbReference>
<dbReference type="PANTHER" id="PTHR23305:SF1">
    <property type="entry name" value="OBG-TYPE G DOMAIN-CONTAINING PROTEIN"/>
    <property type="match status" value="1"/>
</dbReference>
<dbReference type="InterPro" id="IPR027417">
    <property type="entry name" value="P-loop_NTPase"/>
</dbReference>
<dbReference type="InterPro" id="IPR013646">
    <property type="entry name" value="YGR210-like_G4"/>
</dbReference>
<dbReference type="Gene3D" id="1.10.8.470">
    <property type="match status" value="1"/>
</dbReference>
<keyword evidence="2" id="KW-0547">Nucleotide-binding</keyword>
<dbReference type="GO" id="GO:0005737">
    <property type="term" value="C:cytoplasm"/>
    <property type="evidence" value="ECO:0007669"/>
    <property type="project" value="TreeGrafter"/>
</dbReference>
<dbReference type="FunFam" id="3.10.20.30:FF:000002">
    <property type="entry name" value="GTP pyrophosphokinase (RelA/SpoT)"/>
    <property type="match status" value="1"/>
</dbReference>
<dbReference type="InterPro" id="IPR006073">
    <property type="entry name" value="GTP-bd"/>
</dbReference>
<dbReference type="GO" id="GO:0016887">
    <property type="term" value="F:ATP hydrolysis activity"/>
    <property type="evidence" value="ECO:0007669"/>
    <property type="project" value="TreeGrafter"/>
</dbReference>
<organism evidence="4 5">
    <name type="scientific">Candidatus Nitrosocosmicus arcticus</name>
    <dbReference type="NCBI Taxonomy" id="2035267"/>
    <lineage>
        <taxon>Archaea</taxon>
        <taxon>Nitrososphaerota</taxon>
        <taxon>Nitrososphaeria</taxon>
        <taxon>Nitrososphaerales</taxon>
        <taxon>Nitrososphaeraceae</taxon>
        <taxon>Candidatus Nitrosocosmicus</taxon>
    </lineage>
</organism>
<reference evidence="4 5" key="1">
    <citation type="journal article" date="2019" name="Front. Microbiol.">
        <title>Ammonia Oxidation by the Arctic Terrestrial Thaumarchaeote Candidatus Nitrosocosmicus arcticus Is Stimulated by Increasing Temperatures.</title>
        <authorList>
            <person name="Alves R.J.E."/>
            <person name="Kerou M."/>
            <person name="Zappe A."/>
            <person name="Bittner R."/>
            <person name="Abby S.S."/>
            <person name="Schmidt H.A."/>
            <person name="Pfeifer K."/>
            <person name="Schleper C."/>
        </authorList>
    </citation>
    <scope>NUCLEOTIDE SEQUENCE [LARGE SCALE GENOMIC DNA]</scope>
    <source>
        <strain evidence="4 5">Kfb</strain>
    </source>
</reference>
<dbReference type="InterPro" id="IPR012676">
    <property type="entry name" value="TGS-like"/>
</dbReference>
<evidence type="ECO:0000313" key="4">
    <source>
        <dbReference type="EMBL" id="TVP40831.1"/>
    </source>
</evidence>
<dbReference type="Pfam" id="PF02824">
    <property type="entry name" value="TGS"/>
    <property type="match status" value="1"/>
</dbReference>
<proteinExistence type="inferred from homology"/>
<evidence type="ECO:0000313" key="5">
    <source>
        <dbReference type="Proteomes" id="UP000315289"/>
    </source>
</evidence>
<protein>
    <recommendedName>
        <fullName evidence="3">OBG-type G domain-containing protein</fullName>
    </recommendedName>
</protein>
<dbReference type="Gene3D" id="3.40.50.300">
    <property type="entry name" value="P-loop containing nucleotide triphosphate hydrolases"/>
    <property type="match status" value="1"/>
</dbReference>
<sequence length="406" mass="45164">MSTNLLKLIIGLLGKANVGKSTFFNAATDSSIPIANFPFTTINPNIGVAFVRVNCVCKELGVSDNPITSQCIGGIRYIPIKLIDVAGLVPGAHSGRGLGNKFLDDARQADVLIHVIDVSGSTDEEGRPVNPGEGNPLFDLQFIEDEFDLWIRSLILRDWDKIIRESENLKQRIETVLSNRLSGLSIGEQLIRNSLDHIRLIKKPSEWTEEDLLILSKQIRTRSKPIILAANKADISSSDINIEKLKKLERPFFPTVCEAELLLRRAAHKNLIYYLPGDSSFEIKPHETLSNKQNGALEVVSSILRKFGSTGIQQVINHACFEILQNIVVYPVEDEYKFTDKKGNILPDARIISNDSTAKDLAYLIHNDLGKGFLYAIDARTKQRIGAEHELKNGDIIKIVSTTSRN</sequence>
<dbReference type="InterPro" id="IPR004095">
    <property type="entry name" value="TGS"/>
</dbReference>
<dbReference type="Pfam" id="PF08438">
    <property type="entry name" value="YGR210-like_G4"/>
    <property type="match status" value="1"/>
</dbReference>
<dbReference type="Gene3D" id="3.10.20.30">
    <property type="match status" value="1"/>
</dbReference>
<comment type="caution">
    <text evidence="4">The sequence shown here is derived from an EMBL/GenBank/DDBJ whole genome shotgun (WGS) entry which is preliminary data.</text>
</comment>
<comment type="similarity">
    <text evidence="1">Belongs to the RelA/SpoT family.</text>
</comment>
<evidence type="ECO:0000256" key="2">
    <source>
        <dbReference type="ARBA" id="ARBA00022741"/>
    </source>
</evidence>
<feature type="domain" description="OBG-type G" evidence="3">
    <location>
        <begin position="8"/>
        <end position="308"/>
    </location>
</feature>
<name>A0A557SW76_9ARCH</name>
<gene>
    <name evidence="4" type="ORF">NARC_50012</name>
</gene>
<dbReference type="Proteomes" id="UP000315289">
    <property type="component" value="Unassembled WGS sequence"/>
</dbReference>
<dbReference type="InterPro" id="IPR012675">
    <property type="entry name" value="Beta-grasp_dom_sf"/>
</dbReference>
<dbReference type="Pfam" id="PF01926">
    <property type="entry name" value="MMR_HSR1"/>
    <property type="match status" value="1"/>
</dbReference>